<dbReference type="SMART" id="SM00116">
    <property type="entry name" value="CBS"/>
    <property type="match status" value="2"/>
</dbReference>
<gene>
    <name evidence="5" type="ORF">NITINOP_0797</name>
</gene>
<dbReference type="Proteomes" id="UP000066284">
    <property type="component" value="Chromosome 1"/>
</dbReference>
<dbReference type="InterPro" id="IPR000644">
    <property type="entry name" value="CBS_dom"/>
</dbReference>
<dbReference type="Gene3D" id="3.10.580.10">
    <property type="entry name" value="CBS-domain"/>
    <property type="match status" value="2"/>
</dbReference>
<dbReference type="STRING" id="1715989.NITINOP_0797"/>
<dbReference type="PANTHER" id="PTHR43080">
    <property type="entry name" value="CBS DOMAIN-CONTAINING PROTEIN CBSX3, MITOCHONDRIAL"/>
    <property type="match status" value="1"/>
</dbReference>
<protein>
    <recommendedName>
        <fullName evidence="4">CBS domain-containing protein</fullName>
    </recommendedName>
</protein>
<dbReference type="RefSeq" id="WP_062483365.1">
    <property type="nucleotide sequence ID" value="NZ_LN885086.1"/>
</dbReference>
<dbReference type="PANTHER" id="PTHR43080:SF2">
    <property type="entry name" value="CBS DOMAIN-CONTAINING PROTEIN"/>
    <property type="match status" value="1"/>
</dbReference>
<dbReference type="InterPro" id="IPR051257">
    <property type="entry name" value="Diverse_CBS-Domain"/>
</dbReference>
<dbReference type="SUPFAM" id="SSF54631">
    <property type="entry name" value="CBS-domain pair"/>
    <property type="match status" value="1"/>
</dbReference>
<proteinExistence type="predicted"/>
<sequence length="205" mass="22305">MPILVAINGIVQTAPPKPAGPRYAPSQLAEARDQSGRHPSASDDQVASAAQRAYHQQAHQGSQQRPAVIARDLMTSPVITLSSDSTLNDAWTVMTRKRFRHIPITSLDGTLVGMVSERDLLIHAPELIVGLPPPQGERLKLAEIMTTRVISATVATDIREIARIMLDERIHAVPILDGNRHPIGIVSSQDLLRGIANHGPLELWT</sequence>
<dbReference type="AlphaFoldDB" id="A0A0S4KMW2"/>
<dbReference type="Pfam" id="PF00571">
    <property type="entry name" value="CBS"/>
    <property type="match status" value="2"/>
</dbReference>
<dbReference type="InterPro" id="IPR046342">
    <property type="entry name" value="CBS_dom_sf"/>
</dbReference>
<feature type="region of interest" description="Disordered" evidence="3">
    <location>
        <begin position="15"/>
        <end position="66"/>
    </location>
</feature>
<evidence type="ECO:0000256" key="3">
    <source>
        <dbReference type="SAM" id="MobiDB-lite"/>
    </source>
</evidence>
<dbReference type="OrthoDB" id="9783590at2"/>
<evidence type="ECO:0000313" key="6">
    <source>
        <dbReference type="Proteomes" id="UP000066284"/>
    </source>
</evidence>
<feature type="domain" description="CBS" evidence="4">
    <location>
        <begin position="145"/>
        <end position="203"/>
    </location>
</feature>
<evidence type="ECO:0000313" key="5">
    <source>
        <dbReference type="EMBL" id="CUQ65772.1"/>
    </source>
</evidence>
<feature type="domain" description="CBS" evidence="4">
    <location>
        <begin position="74"/>
        <end position="131"/>
    </location>
</feature>
<keyword evidence="6" id="KW-1185">Reference proteome</keyword>
<evidence type="ECO:0000256" key="1">
    <source>
        <dbReference type="ARBA" id="ARBA00023122"/>
    </source>
</evidence>
<dbReference type="KEGG" id="nio:NITINOP_0797"/>
<evidence type="ECO:0000256" key="2">
    <source>
        <dbReference type="PROSITE-ProRule" id="PRU00703"/>
    </source>
</evidence>
<reference evidence="6" key="1">
    <citation type="submission" date="2015-09" db="EMBL/GenBank/DDBJ databases">
        <authorList>
            <person name="Daims H."/>
        </authorList>
    </citation>
    <scope>NUCLEOTIDE SEQUENCE [LARGE SCALE GENOMIC DNA]</scope>
</reference>
<keyword evidence="1 2" id="KW-0129">CBS domain</keyword>
<accession>A0A0S4KMW2</accession>
<name>A0A0S4KMW2_9BACT</name>
<dbReference type="EMBL" id="LN885086">
    <property type="protein sequence ID" value="CUQ65772.1"/>
    <property type="molecule type" value="Genomic_DNA"/>
</dbReference>
<evidence type="ECO:0000259" key="4">
    <source>
        <dbReference type="PROSITE" id="PS51371"/>
    </source>
</evidence>
<feature type="compositionally biased region" description="Low complexity" evidence="3">
    <location>
        <begin position="42"/>
        <end position="60"/>
    </location>
</feature>
<dbReference type="PROSITE" id="PS51371">
    <property type="entry name" value="CBS"/>
    <property type="match status" value="2"/>
</dbReference>
<organism evidence="5 6">
    <name type="scientific">Candidatus Nitrospira inopinata</name>
    <dbReference type="NCBI Taxonomy" id="1715989"/>
    <lineage>
        <taxon>Bacteria</taxon>
        <taxon>Pseudomonadati</taxon>
        <taxon>Nitrospirota</taxon>
        <taxon>Nitrospiria</taxon>
        <taxon>Nitrospirales</taxon>
        <taxon>Nitrospiraceae</taxon>
        <taxon>Nitrospira</taxon>
    </lineage>
</organism>